<dbReference type="PROSITE" id="PS51517">
    <property type="entry name" value="NDT80"/>
    <property type="match status" value="1"/>
</dbReference>
<dbReference type="InterPro" id="IPR037141">
    <property type="entry name" value="NDT80_DNA-bd_dom_sf"/>
</dbReference>
<dbReference type="InterPro" id="IPR024061">
    <property type="entry name" value="NDT80_DNA-bd_dom"/>
</dbReference>
<dbReference type="EMBL" id="VZUD01000024">
    <property type="protein sequence ID" value="NXV13057.1"/>
    <property type="molecule type" value="Genomic_DNA"/>
</dbReference>
<evidence type="ECO:0000259" key="12">
    <source>
        <dbReference type="PROSITE" id="PS51688"/>
    </source>
</evidence>
<dbReference type="GO" id="GO:0003700">
    <property type="term" value="F:DNA-binding transcription factor activity"/>
    <property type="evidence" value="ECO:0007669"/>
    <property type="project" value="UniProtKB-UniRule"/>
</dbReference>
<dbReference type="Pfam" id="PF13888">
    <property type="entry name" value="MRF_C2"/>
    <property type="match status" value="1"/>
</dbReference>
<dbReference type="GO" id="GO:0016540">
    <property type="term" value="P:protein autoprocessing"/>
    <property type="evidence" value="ECO:0007669"/>
    <property type="project" value="InterPro"/>
</dbReference>
<evidence type="ECO:0000313" key="13">
    <source>
        <dbReference type="EMBL" id="NXV13057.1"/>
    </source>
</evidence>
<dbReference type="InterPro" id="IPR025719">
    <property type="entry name" value="MYRF_C2"/>
</dbReference>
<evidence type="ECO:0000313" key="14">
    <source>
        <dbReference type="Proteomes" id="UP000578766"/>
    </source>
</evidence>
<dbReference type="Proteomes" id="UP000578766">
    <property type="component" value="Unassembled WGS sequence"/>
</dbReference>
<protein>
    <submittedName>
        <fullName evidence="13">MRFL protein</fullName>
    </submittedName>
</protein>
<comment type="subcellular location">
    <subcellularLocation>
        <location evidence="1">Membrane</location>
        <topology evidence="1">Single-pass membrane protein</topology>
    </subcellularLocation>
</comment>
<dbReference type="SUPFAM" id="SSF49417">
    <property type="entry name" value="p53-like transcription factors"/>
    <property type="match status" value="1"/>
</dbReference>
<dbReference type="Gene3D" id="2.60.40.1390">
    <property type="entry name" value="NDT80 DNA-binding domain"/>
    <property type="match status" value="1"/>
</dbReference>
<organism evidence="13 14">
    <name type="scientific">Cepphus grylle</name>
    <name type="common">Black guillemot</name>
    <name type="synonym">Alca grylle</name>
    <dbReference type="NCBI Taxonomy" id="28697"/>
    <lineage>
        <taxon>Eukaryota</taxon>
        <taxon>Metazoa</taxon>
        <taxon>Chordata</taxon>
        <taxon>Craniata</taxon>
        <taxon>Vertebrata</taxon>
        <taxon>Euteleostomi</taxon>
        <taxon>Archelosauria</taxon>
        <taxon>Archosauria</taxon>
        <taxon>Dinosauria</taxon>
        <taxon>Saurischia</taxon>
        <taxon>Theropoda</taxon>
        <taxon>Coelurosauria</taxon>
        <taxon>Aves</taxon>
        <taxon>Neognathae</taxon>
        <taxon>Neoaves</taxon>
        <taxon>Charadriiformes</taxon>
        <taxon>Alcidae</taxon>
        <taxon>Cepphus</taxon>
    </lineage>
</organism>
<dbReference type="GO" id="GO:0043565">
    <property type="term" value="F:sequence-specific DNA binding"/>
    <property type="evidence" value="ECO:0007669"/>
    <property type="project" value="TreeGrafter"/>
</dbReference>
<dbReference type="GO" id="GO:0045893">
    <property type="term" value="P:positive regulation of DNA-templated transcription"/>
    <property type="evidence" value="ECO:0007669"/>
    <property type="project" value="TreeGrafter"/>
</dbReference>
<keyword evidence="6 9" id="KW-0472">Membrane</keyword>
<keyword evidence="10" id="KW-0732">Signal</keyword>
<evidence type="ECO:0000256" key="6">
    <source>
        <dbReference type="ARBA" id="ARBA00023136"/>
    </source>
</evidence>
<dbReference type="GO" id="GO:0005789">
    <property type="term" value="C:endoplasmic reticulum membrane"/>
    <property type="evidence" value="ECO:0007669"/>
    <property type="project" value="TreeGrafter"/>
</dbReference>
<feature type="non-terminal residue" evidence="13">
    <location>
        <position position="1"/>
    </location>
</feature>
<evidence type="ECO:0000256" key="1">
    <source>
        <dbReference type="ARBA" id="ARBA00004167"/>
    </source>
</evidence>
<evidence type="ECO:0000256" key="7">
    <source>
        <dbReference type="PROSITE-ProRule" id="PRU00850"/>
    </source>
</evidence>
<dbReference type="InterPro" id="IPR030392">
    <property type="entry name" value="S74_ICA"/>
</dbReference>
<feature type="region of interest" description="Disordered" evidence="8">
    <location>
        <begin position="46"/>
        <end position="66"/>
    </location>
</feature>
<feature type="domain" description="NDT80" evidence="11">
    <location>
        <begin position="137"/>
        <end position="408"/>
    </location>
</feature>
<comment type="similarity">
    <text evidence="2">Belongs to the MRF family.</text>
</comment>
<dbReference type="GO" id="GO:0005634">
    <property type="term" value="C:nucleus"/>
    <property type="evidence" value="ECO:0007669"/>
    <property type="project" value="TreeGrafter"/>
</dbReference>
<dbReference type="PANTHER" id="PTHR13029">
    <property type="match status" value="1"/>
</dbReference>
<keyword evidence="4 9" id="KW-1133">Transmembrane helix</keyword>
<feature type="non-terminal residue" evidence="13">
    <location>
        <position position="883"/>
    </location>
</feature>
<keyword evidence="14" id="KW-1185">Reference proteome</keyword>
<dbReference type="Pfam" id="PF05224">
    <property type="entry name" value="NDT80_PhoG"/>
    <property type="match status" value="1"/>
</dbReference>
<dbReference type="InterPro" id="IPR008967">
    <property type="entry name" value="p53-like_TF_DNA-bd_sf"/>
</dbReference>
<dbReference type="InterPro" id="IPR051577">
    <property type="entry name" value="MRF-like"/>
</dbReference>
<dbReference type="Pfam" id="PF13884">
    <property type="entry name" value="Peptidase_S74"/>
    <property type="match status" value="1"/>
</dbReference>
<evidence type="ECO:0000256" key="10">
    <source>
        <dbReference type="SAM" id="SignalP"/>
    </source>
</evidence>
<evidence type="ECO:0000256" key="3">
    <source>
        <dbReference type="ARBA" id="ARBA00022692"/>
    </source>
</evidence>
<gene>
    <name evidence="13" type="primary">Myrfl</name>
    <name evidence="13" type="ORF">CEPGRY_R02033</name>
</gene>
<evidence type="ECO:0000256" key="4">
    <source>
        <dbReference type="ARBA" id="ARBA00022989"/>
    </source>
</evidence>
<keyword evidence="3 9" id="KW-0812">Transmembrane</keyword>
<feature type="signal peptide" evidence="10">
    <location>
        <begin position="1"/>
        <end position="21"/>
    </location>
</feature>
<name>A0A7L3RB83_CEPGR</name>
<reference evidence="13 14" key="1">
    <citation type="submission" date="2019-09" db="EMBL/GenBank/DDBJ databases">
        <title>Bird 10,000 Genomes (B10K) Project - Family phase.</title>
        <authorList>
            <person name="Zhang G."/>
        </authorList>
    </citation>
    <scope>NUCLEOTIDE SEQUENCE [LARGE SCALE GENOMIC DNA]</scope>
    <source>
        <strain evidence="13">OUT-0020</strain>
        <tissue evidence="13">Liver</tissue>
    </source>
</reference>
<evidence type="ECO:0000256" key="2">
    <source>
        <dbReference type="ARBA" id="ARBA00008221"/>
    </source>
</evidence>
<feature type="transmembrane region" description="Helical" evidence="9">
    <location>
        <begin position="620"/>
        <end position="643"/>
    </location>
</feature>
<comment type="caution">
    <text evidence="13">The sequence shown here is derived from an EMBL/GenBank/DDBJ whole genome shotgun (WGS) entry which is preliminary data.</text>
</comment>
<evidence type="ECO:0000256" key="9">
    <source>
        <dbReference type="SAM" id="Phobius"/>
    </source>
</evidence>
<evidence type="ECO:0000256" key="5">
    <source>
        <dbReference type="ARBA" id="ARBA00023125"/>
    </source>
</evidence>
<sequence length="883" mass="98993">NSTLVNSVFLTFLILGQDVHGALENPMVDTTMLEEFISSDVEFGTLQSQLPDSPPDSGSEPCSPPQLQTTCYDTTWPSGLQLPLPCPSAVAPSKLPCRFMETNSDPSAGGHPCGIPQGCCLKTENAMTPWNHSTSSSCLGFNYSYFQPNASQISGVSAVSGKKRKLSQLLGDATDSPVQSQDSRQATVKDYAAEMQEYDSDGQNAALEKCCQALTWQPYQTSQWNSLFNSNYEKLPAVGYHIVTDKGFNFSTTDDAFVCQKKNHFQITVHIGITGYPKYVKTQLGGKPIEKFYLKAFGIKASISPLSPNQTIAIEQSQSDRSKKTFHPVKVDLPGDQTTKVTLGRLHFSETTANNMRKKGKPNPDQRYFMLVVGLYAVSQDQFYLLAANVSEKIIVRVSRNLCCFHVKSTYKTWLSGISDHALIVANSDKCTAPWLVDGKVLVMHPSDSRAKQNIREVDTNEQLRRITQMRLVEYDYKPEFASVMGIKNTHETGIIAQEVKELLPQAVREVGDVSCDDGEKIENFLMVDKDQIFMENVGAVKQLCKLTNNLEVRIEELEQWNRKLARLKRMSSLKSTVSEESKISRYSRATSLLPSNKSVPLTSSKVCLSKRKESFSMKIFWVTIIALVAIMALCSTSSSVILSPSTTTAGTGESTISQSTQHISRIPEVNFCAILPCDRAYCCPIHQQKVQSLSYEKTNAKETRNGKQGSRYHCINYNFIMLLSKISEIIKKKTLFLMFLGIDTTISSIQILETQQRIDNRYCKNLQCRSGNYSYVIPVNKYTPMDVEISLEINTTEPLIIFLCKVTFGNYCSYSSSQNSRKDFLETTQGRQHIWPLPVAKLYDSAYHFRVAVPGFAACSTDPYFAGIFFTDYYFYFYRQCN</sequence>
<evidence type="ECO:0000259" key="11">
    <source>
        <dbReference type="PROSITE" id="PS51517"/>
    </source>
</evidence>
<dbReference type="PANTHER" id="PTHR13029:SF17">
    <property type="entry name" value="MYELIN REGULATORY FACTOR-LIKE PROTEIN"/>
    <property type="match status" value="1"/>
</dbReference>
<dbReference type="Pfam" id="PF13887">
    <property type="entry name" value="MYRF_ICA"/>
    <property type="match status" value="1"/>
</dbReference>
<dbReference type="InterPro" id="IPR026932">
    <property type="entry name" value="MYRF_ICA"/>
</dbReference>
<proteinExistence type="inferred from homology"/>
<dbReference type="PROSITE" id="PS51688">
    <property type="entry name" value="ICA"/>
    <property type="match status" value="1"/>
</dbReference>
<keyword evidence="5 7" id="KW-0238">DNA-binding</keyword>
<feature type="domain" description="Peptidase S74" evidence="12">
    <location>
        <begin position="447"/>
        <end position="555"/>
    </location>
</feature>
<accession>A0A7L3RB83</accession>
<dbReference type="AlphaFoldDB" id="A0A7L3RB83"/>
<feature type="DNA-binding region" description="NDT80" evidence="7">
    <location>
        <begin position="137"/>
        <end position="408"/>
    </location>
</feature>
<dbReference type="FunFam" id="2.60.40.1390:FF:000004">
    <property type="entry name" value="Myelin regulatory factor"/>
    <property type="match status" value="1"/>
</dbReference>
<evidence type="ECO:0000256" key="8">
    <source>
        <dbReference type="SAM" id="MobiDB-lite"/>
    </source>
</evidence>
<feature type="chain" id="PRO_5029580910" evidence="10">
    <location>
        <begin position="22"/>
        <end position="883"/>
    </location>
</feature>